<dbReference type="EMBL" id="MCFE01000141">
    <property type="protein sequence ID" value="ORX97035.1"/>
    <property type="molecule type" value="Genomic_DNA"/>
</dbReference>
<dbReference type="InParanoid" id="A0A1Y1YGC6"/>
<organism evidence="6 7">
    <name type="scientific">Basidiobolus meristosporus CBS 931.73</name>
    <dbReference type="NCBI Taxonomy" id="1314790"/>
    <lineage>
        <taxon>Eukaryota</taxon>
        <taxon>Fungi</taxon>
        <taxon>Fungi incertae sedis</taxon>
        <taxon>Zoopagomycota</taxon>
        <taxon>Entomophthoromycotina</taxon>
        <taxon>Basidiobolomycetes</taxon>
        <taxon>Basidiobolales</taxon>
        <taxon>Basidiobolaceae</taxon>
        <taxon>Basidiobolus</taxon>
    </lineage>
</organism>
<dbReference type="PANTHER" id="PTHR40633">
    <property type="entry name" value="MATRIX PROTEIN, PUTATIVE (AFU_ORTHOLOGUE AFUA_8G05410)-RELATED"/>
    <property type="match status" value="1"/>
</dbReference>
<protein>
    <recommendedName>
        <fullName evidence="5">Yeast cell wall synthesis Kre9/Knh1-like N-terminal domain-containing protein</fullName>
    </recommendedName>
</protein>
<keyword evidence="3" id="KW-0472">Membrane</keyword>
<proteinExistence type="predicted"/>
<dbReference type="Pfam" id="PF10342">
    <property type="entry name" value="Kre9_KNH"/>
    <property type="match status" value="1"/>
</dbReference>
<evidence type="ECO:0000313" key="7">
    <source>
        <dbReference type="Proteomes" id="UP000193498"/>
    </source>
</evidence>
<evidence type="ECO:0000256" key="3">
    <source>
        <dbReference type="SAM" id="Phobius"/>
    </source>
</evidence>
<feature type="chain" id="PRO_5013186341" description="Yeast cell wall synthesis Kre9/Knh1-like N-terminal domain-containing protein" evidence="4">
    <location>
        <begin position="21"/>
        <end position="293"/>
    </location>
</feature>
<reference evidence="6 7" key="1">
    <citation type="submission" date="2016-07" db="EMBL/GenBank/DDBJ databases">
        <title>Pervasive Adenine N6-methylation of Active Genes in Fungi.</title>
        <authorList>
            <consortium name="DOE Joint Genome Institute"/>
            <person name="Mondo S.J."/>
            <person name="Dannebaum R.O."/>
            <person name="Kuo R.C."/>
            <person name="Labutti K."/>
            <person name="Haridas S."/>
            <person name="Kuo A."/>
            <person name="Salamov A."/>
            <person name="Ahrendt S.R."/>
            <person name="Lipzen A."/>
            <person name="Sullivan W."/>
            <person name="Andreopoulos W.B."/>
            <person name="Clum A."/>
            <person name="Lindquist E."/>
            <person name="Daum C."/>
            <person name="Ramamoorthy G.K."/>
            <person name="Gryganskyi A."/>
            <person name="Culley D."/>
            <person name="Magnuson J.K."/>
            <person name="James T.Y."/>
            <person name="O'Malley M.A."/>
            <person name="Stajich J.E."/>
            <person name="Spatafora J.W."/>
            <person name="Visel A."/>
            <person name="Grigoriev I.V."/>
        </authorList>
    </citation>
    <scope>NUCLEOTIDE SEQUENCE [LARGE SCALE GENOMIC DNA]</scope>
    <source>
        <strain evidence="6 7">CBS 931.73</strain>
    </source>
</reference>
<feature type="compositionally biased region" description="Low complexity" evidence="2">
    <location>
        <begin position="199"/>
        <end position="212"/>
    </location>
</feature>
<feature type="signal peptide" evidence="4">
    <location>
        <begin position="1"/>
        <end position="20"/>
    </location>
</feature>
<dbReference type="InterPro" id="IPR018466">
    <property type="entry name" value="Kre9/Knh1-like_N"/>
</dbReference>
<feature type="compositionally biased region" description="Polar residues" evidence="2">
    <location>
        <begin position="183"/>
        <end position="193"/>
    </location>
</feature>
<keyword evidence="3" id="KW-1133">Transmembrane helix</keyword>
<name>A0A1Y1YGC6_9FUNG</name>
<gene>
    <name evidence="6" type="ORF">K493DRAFT_314248</name>
</gene>
<keyword evidence="1 4" id="KW-0732">Signal</keyword>
<comment type="caution">
    <text evidence="6">The sequence shown here is derived from an EMBL/GenBank/DDBJ whole genome shotgun (WGS) entry which is preliminary data.</text>
</comment>
<dbReference type="InterPro" id="IPR052982">
    <property type="entry name" value="SRP1/TIP1-like"/>
</dbReference>
<feature type="region of interest" description="Disordered" evidence="2">
    <location>
        <begin position="235"/>
        <end position="267"/>
    </location>
</feature>
<accession>A0A1Y1YGC6</accession>
<dbReference type="Proteomes" id="UP000193498">
    <property type="component" value="Unassembled WGS sequence"/>
</dbReference>
<feature type="compositionally biased region" description="Low complexity" evidence="2">
    <location>
        <begin position="161"/>
        <end position="182"/>
    </location>
</feature>
<keyword evidence="7" id="KW-1185">Reference proteome</keyword>
<evidence type="ECO:0000259" key="5">
    <source>
        <dbReference type="Pfam" id="PF10342"/>
    </source>
</evidence>
<feature type="domain" description="Yeast cell wall synthesis Kre9/Knh1-like N-terminal" evidence="5">
    <location>
        <begin position="26"/>
        <end position="126"/>
    </location>
</feature>
<feature type="region of interest" description="Disordered" evidence="2">
    <location>
        <begin position="130"/>
        <end position="212"/>
    </location>
</feature>
<feature type="compositionally biased region" description="Polar residues" evidence="2">
    <location>
        <begin position="130"/>
        <end position="160"/>
    </location>
</feature>
<dbReference type="AlphaFoldDB" id="A0A1Y1YGC6"/>
<dbReference type="OrthoDB" id="2432613at2759"/>
<evidence type="ECO:0000256" key="4">
    <source>
        <dbReference type="SAM" id="SignalP"/>
    </source>
</evidence>
<keyword evidence="3" id="KW-0812">Transmembrane</keyword>
<dbReference type="PANTHER" id="PTHR40633:SF1">
    <property type="entry name" value="GPI ANCHORED SERINE-THREONINE RICH PROTEIN (AFU_ORTHOLOGUE AFUA_1G03630)"/>
    <property type="match status" value="1"/>
</dbReference>
<evidence type="ECO:0000313" key="6">
    <source>
        <dbReference type="EMBL" id="ORX97035.1"/>
    </source>
</evidence>
<feature type="transmembrane region" description="Helical" evidence="3">
    <location>
        <begin position="270"/>
        <end position="292"/>
    </location>
</feature>
<evidence type="ECO:0000256" key="1">
    <source>
        <dbReference type="ARBA" id="ARBA00022729"/>
    </source>
</evidence>
<feature type="compositionally biased region" description="Polar residues" evidence="2">
    <location>
        <begin position="239"/>
        <end position="253"/>
    </location>
</feature>
<evidence type="ECO:0000256" key="2">
    <source>
        <dbReference type="SAM" id="MobiDB-lite"/>
    </source>
</evidence>
<feature type="compositionally biased region" description="Low complexity" evidence="2">
    <location>
        <begin position="254"/>
        <end position="267"/>
    </location>
</feature>
<sequence>MKASLFLLSTVLSAIGIIDAAIYPVNPTGETVWKVGTSVQIEWKDNDAPPSLATLKPFTVDLYTGLDMTQLKLANIATNITSKTTSLQYTVPDVAPYGKLYFLRFTAPNPKDSQSPYYYWTTRFTITDGDSTVPSPSTAGTGSLVSPTASSDPVSQSSTMTTESGSKSLSTSTHFSSSSANTIETPSSSTVSTEKPAASSTSSMESSTTVSSTWSTDLHTLSSVSSTTADAATSSVTVQPSVTGQPSATNQPESSATVSPSSTPTATPNGGTSIVFVASTWSVVLGVISYFLI</sequence>